<proteinExistence type="predicted"/>
<evidence type="ECO:0000256" key="1">
    <source>
        <dbReference type="ARBA" id="ARBA00023002"/>
    </source>
</evidence>
<dbReference type="STRING" id="273075.gene:9572233"/>
<dbReference type="HOGENOM" id="CLU_087284_1_0_2"/>
<dbReference type="GO" id="GO:0016903">
    <property type="term" value="F:oxidoreductase activity, acting on the aldehyde or oxo group of donors"/>
    <property type="evidence" value="ECO:0007669"/>
    <property type="project" value="InterPro"/>
</dbReference>
<name>Q9HJF6_THEAC</name>
<gene>
    <name evidence="3" type="ordered locus">Ta1013</name>
</gene>
<dbReference type="eggNOG" id="arCOG01602">
    <property type="taxonomic scope" value="Archaea"/>
</dbReference>
<accession>Q9HJF6</accession>
<dbReference type="InterPro" id="IPR002869">
    <property type="entry name" value="Pyrv_flavodox_OxRed_cen"/>
</dbReference>
<dbReference type="Proteomes" id="UP000001024">
    <property type="component" value="Chromosome"/>
</dbReference>
<evidence type="ECO:0000313" key="3">
    <source>
        <dbReference type="EMBL" id="CAC12142.1"/>
    </source>
</evidence>
<dbReference type="Gene3D" id="3.40.920.10">
    <property type="entry name" value="Pyruvate-ferredoxin oxidoreductase, PFOR, domain III"/>
    <property type="match status" value="1"/>
</dbReference>
<keyword evidence="4" id="KW-1185">Reference proteome</keyword>
<dbReference type="SUPFAM" id="SSF53323">
    <property type="entry name" value="Pyruvate-ferredoxin oxidoreductase, PFOR, domain III"/>
    <property type="match status" value="1"/>
</dbReference>
<dbReference type="EnsemblBacteria" id="CAC12142">
    <property type="protein sequence ID" value="CAC12142"/>
    <property type="gene ID" value="CAC12142"/>
</dbReference>
<evidence type="ECO:0000313" key="4">
    <source>
        <dbReference type="Proteomes" id="UP000001024"/>
    </source>
</evidence>
<dbReference type="InParanoid" id="Q9HJF6"/>
<keyword evidence="1" id="KW-0560">Oxidoreductase</keyword>
<dbReference type="KEGG" id="tac:Ta1013"/>
<dbReference type="PANTHER" id="PTHR43854:SF1">
    <property type="entry name" value="INDOLEPYRUVATE OXIDOREDUCTASE SUBUNIT IORB"/>
    <property type="match status" value="1"/>
</dbReference>
<dbReference type="AlphaFoldDB" id="Q9HJF6"/>
<organism evidence="3 4">
    <name type="scientific">Thermoplasma acidophilum (strain ATCC 25905 / DSM 1728 / JCM 9062 / NBRC 15155 / AMRC-C165)</name>
    <dbReference type="NCBI Taxonomy" id="273075"/>
    <lineage>
        <taxon>Archaea</taxon>
        <taxon>Methanobacteriati</taxon>
        <taxon>Thermoplasmatota</taxon>
        <taxon>Thermoplasmata</taxon>
        <taxon>Thermoplasmatales</taxon>
        <taxon>Thermoplasmataceae</taxon>
        <taxon>Thermoplasma</taxon>
    </lineage>
</organism>
<sequence>MGGGMERINILLAGVGGQGIITMGKMIGNAAVNSGIKVFVAETHGLSQRGGSVQVHIRIGNVMAPLIEKGKADYIVGLEASEALRNLSYAGKGTVFILNKQTIKPVVPKVNTPDLEIVLQRLHGFRYYLVDGERIARDAGNPKGSNAVLIGFMVGMGFFGEMQKKAFEMAMITDPNVRCFNAGYAEAMTAKKTDAPEKIVTG</sequence>
<evidence type="ECO:0000259" key="2">
    <source>
        <dbReference type="Pfam" id="PF01558"/>
    </source>
</evidence>
<dbReference type="NCBIfam" id="NF005328">
    <property type="entry name" value="PRK06853.2-2"/>
    <property type="match status" value="1"/>
</dbReference>
<dbReference type="Pfam" id="PF01558">
    <property type="entry name" value="POR"/>
    <property type="match status" value="1"/>
</dbReference>
<protein>
    <submittedName>
        <fullName evidence="3">Probable indolepyruvate ferredoxin oxidoreductase beta subunit</fullName>
    </submittedName>
</protein>
<dbReference type="InterPro" id="IPR019752">
    <property type="entry name" value="Pyrv/ketoisovalerate_OxRed_cat"/>
</dbReference>
<feature type="domain" description="Pyruvate/ketoisovalerate oxidoreductase catalytic" evidence="2">
    <location>
        <begin position="16"/>
        <end position="184"/>
    </location>
</feature>
<dbReference type="PaxDb" id="273075-Ta1013"/>
<dbReference type="EMBL" id="AL445066">
    <property type="protein sequence ID" value="CAC12142.1"/>
    <property type="molecule type" value="Genomic_DNA"/>
</dbReference>
<dbReference type="PANTHER" id="PTHR43854">
    <property type="entry name" value="INDOLEPYRUVATE OXIDOREDUCTASE SUBUNIT IORB"/>
    <property type="match status" value="1"/>
</dbReference>
<dbReference type="InterPro" id="IPR052198">
    <property type="entry name" value="IorB_Oxidoreductase"/>
</dbReference>
<reference evidence="3 4" key="1">
    <citation type="journal article" date="2000" name="Nature">
        <title>The genome sequence of the thermoacidophilic scavenger Thermoplasma acidophilum.</title>
        <authorList>
            <person name="Ruepp A."/>
            <person name="Graml W."/>
            <person name="Santos-Martinez M.L."/>
            <person name="Koretke K.K."/>
            <person name="Volker C."/>
            <person name="Mewes H.W."/>
            <person name="Frishman D."/>
            <person name="Stocker S."/>
            <person name="Lupas A.N."/>
            <person name="Baumeister W."/>
        </authorList>
    </citation>
    <scope>NUCLEOTIDE SEQUENCE [LARGE SCALE GENOMIC DNA]</scope>
    <source>
        <strain evidence="4">ATCC 25905 / DSM 1728 / JCM 9062 / NBRC 15155 / AMRC-C165</strain>
    </source>
</reference>